<comment type="caution">
    <text evidence="1">The sequence shown here is derived from an EMBL/GenBank/DDBJ whole genome shotgun (WGS) entry which is preliminary data.</text>
</comment>
<dbReference type="OrthoDB" id="1201990at2"/>
<evidence type="ECO:0000313" key="2">
    <source>
        <dbReference type="Proteomes" id="UP000192610"/>
    </source>
</evidence>
<evidence type="ECO:0000313" key="1">
    <source>
        <dbReference type="EMBL" id="OQP40062.1"/>
    </source>
</evidence>
<organism evidence="1 2">
    <name type="scientific">Niastella yeongjuensis</name>
    <dbReference type="NCBI Taxonomy" id="354355"/>
    <lineage>
        <taxon>Bacteria</taxon>
        <taxon>Pseudomonadati</taxon>
        <taxon>Bacteroidota</taxon>
        <taxon>Chitinophagia</taxon>
        <taxon>Chitinophagales</taxon>
        <taxon>Chitinophagaceae</taxon>
        <taxon>Niastella</taxon>
    </lineage>
</organism>
<protein>
    <recommendedName>
        <fullName evidence="3">ATP-binding protein</fullName>
    </recommendedName>
</protein>
<dbReference type="InterPro" id="IPR027417">
    <property type="entry name" value="P-loop_NTPase"/>
</dbReference>
<gene>
    <name evidence="1" type="ORF">A4H97_17770</name>
</gene>
<dbReference type="Proteomes" id="UP000192610">
    <property type="component" value="Unassembled WGS sequence"/>
</dbReference>
<dbReference type="RefSeq" id="WP_081204568.1">
    <property type="nucleotide sequence ID" value="NZ_FOCZ01000003.1"/>
</dbReference>
<dbReference type="Gene3D" id="3.40.50.300">
    <property type="entry name" value="P-loop containing nucleotide triphosphate hydrolases"/>
    <property type="match status" value="1"/>
</dbReference>
<dbReference type="PANTHER" id="PTHR37807:SF3">
    <property type="entry name" value="OS07G0160300 PROTEIN"/>
    <property type="match status" value="1"/>
</dbReference>
<accession>A0A1V9E1U4</accession>
<dbReference type="Pfam" id="PF13671">
    <property type="entry name" value="AAA_33"/>
    <property type="match status" value="1"/>
</dbReference>
<keyword evidence="2" id="KW-1185">Reference proteome</keyword>
<dbReference type="EMBL" id="LVXG01000078">
    <property type="protein sequence ID" value="OQP40062.1"/>
    <property type="molecule type" value="Genomic_DNA"/>
</dbReference>
<reference evidence="2" key="1">
    <citation type="submission" date="2016-04" db="EMBL/GenBank/DDBJ databases">
        <authorList>
            <person name="Chen L."/>
            <person name="Zhuang W."/>
            <person name="Wang G."/>
        </authorList>
    </citation>
    <scope>NUCLEOTIDE SEQUENCE [LARGE SCALE GENOMIC DNA]</scope>
    <source>
        <strain evidence="2">17621</strain>
    </source>
</reference>
<name>A0A1V9E1U4_9BACT</name>
<dbReference type="AlphaFoldDB" id="A0A1V9E1U4"/>
<evidence type="ECO:0008006" key="3">
    <source>
        <dbReference type="Google" id="ProtNLM"/>
    </source>
</evidence>
<dbReference type="PANTHER" id="PTHR37807">
    <property type="entry name" value="OS07G0160300 PROTEIN"/>
    <property type="match status" value="1"/>
</dbReference>
<dbReference type="STRING" id="354355.SAMN05660816_02299"/>
<sequence>MDKPLLVVVTGSPASGKSTLAHILARKINCPLVSRDELKEGLINTLGVSHSQLNKPIDLQVYEIFFETIALLLSKGISLVIEAAFQDKLWRPKLTNLLQQATIRIIVCKTDTALIRERFATRLLNNPGREQFHGDQSLNEEQFALLIENYQPVNMEIPTLQVDTTNQYNPDMEVVIQFVKQHNGI</sequence>
<dbReference type="SUPFAM" id="SSF52540">
    <property type="entry name" value="P-loop containing nucleoside triphosphate hydrolases"/>
    <property type="match status" value="1"/>
</dbReference>
<proteinExistence type="predicted"/>